<dbReference type="HOGENOM" id="CLU_654229_0_0_1"/>
<name>G0NFK0_CAEBE</name>
<proteinExistence type="predicted"/>
<sequence length="420" mass="45830">MRNASDNNDQYLNIKQQDCFYLFVPEWRTYAQANTIEQNQQDFENYYRNRQHMQVSYGSNGPNDSRWIPLSGMPRQMMNATGQFVGQVGSAIGTLGSNVYGAITGQGQQQPPNMNQNTQANQQLQNYGVPVNAQNVPMNVPMTGQYQNGQYVNGNPTVAQMQQERINNQQQAMQNSRQPSGYHPAVNGVVNLNGVNGVNGNTEYNVQPYQGTGSSGQNIGPEMRRQAPAYFNSNINSGYTGSQPSVSSGNTNSNQNGFGAQPSYQTPKYGFNNNNPQNQVGGLNGNGLGNSVNSQHQIAVSAHTNAPRIGTVLNEFGNPVNIPSSQQVSMPNQLSTNNQNLQQMGQMPPSYGGQVTNPNYISTSGGVAPDDGGVFNQRLQALMGQPSGYRPDVEPVNYNVPQYSQPNRPDALSRQGRIFK</sequence>
<feature type="compositionally biased region" description="Polar residues" evidence="1">
    <location>
        <begin position="232"/>
        <end position="266"/>
    </location>
</feature>
<dbReference type="STRING" id="135651.G0NFK0"/>
<gene>
    <name evidence="2" type="ORF">CAEBREN_32069</name>
</gene>
<evidence type="ECO:0000256" key="1">
    <source>
        <dbReference type="SAM" id="MobiDB-lite"/>
    </source>
</evidence>
<feature type="region of interest" description="Disordered" evidence="1">
    <location>
        <begin position="385"/>
        <end position="420"/>
    </location>
</feature>
<keyword evidence="3" id="KW-1185">Reference proteome</keyword>
<evidence type="ECO:0000313" key="3">
    <source>
        <dbReference type="Proteomes" id="UP000008068"/>
    </source>
</evidence>
<dbReference type="EMBL" id="GL379876">
    <property type="protein sequence ID" value="EGT59613.1"/>
    <property type="molecule type" value="Genomic_DNA"/>
</dbReference>
<protein>
    <submittedName>
        <fullName evidence="2">Uncharacterized protein</fullName>
    </submittedName>
</protein>
<dbReference type="InParanoid" id="G0NFK0"/>
<feature type="region of interest" description="Disordered" evidence="1">
    <location>
        <begin position="232"/>
        <end position="289"/>
    </location>
</feature>
<accession>G0NFK0</accession>
<dbReference type="OrthoDB" id="5869318at2759"/>
<dbReference type="Proteomes" id="UP000008068">
    <property type="component" value="Unassembled WGS sequence"/>
</dbReference>
<dbReference type="AlphaFoldDB" id="G0NFK0"/>
<dbReference type="eggNOG" id="ENOG502S3CZ">
    <property type="taxonomic scope" value="Eukaryota"/>
</dbReference>
<evidence type="ECO:0000313" key="2">
    <source>
        <dbReference type="EMBL" id="EGT59613.1"/>
    </source>
</evidence>
<reference evidence="3" key="1">
    <citation type="submission" date="2011-07" db="EMBL/GenBank/DDBJ databases">
        <authorList>
            <consortium name="Caenorhabditis brenneri Sequencing and Analysis Consortium"/>
            <person name="Wilson R.K."/>
        </authorList>
    </citation>
    <scope>NUCLEOTIDE SEQUENCE [LARGE SCALE GENOMIC DNA]</scope>
    <source>
        <strain evidence="3">PB2801</strain>
    </source>
</reference>
<organism evidence="3">
    <name type="scientific">Caenorhabditis brenneri</name>
    <name type="common">Nematode worm</name>
    <dbReference type="NCBI Taxonomy" id="135651"/>
    <lineage>
        <taxon>Eukaryota</taxon>
        <taxon>Metazoa</taxon>
        <taxon>Ecdysozoa</taxon>
        <taxon>Nematoda</taxon>
        <taxon>Chromadorea</taxon>
        <taxon>Rhabditida</taxon>
        <taxon>Rhabditina</taxon>
        <taxon>Rhabditomorpha</taxon>
        <taxon>Rhabditoidea</taxon>
        <taxon>Rhabditidae</taxon>
        <taxon>Peloderinae</taxon>
        <taxon>Caenorhabditis</taxon>
    </lineage>
</organism>
<feature type="compositionally biased region" description="Low complexity" evidence="1">
    <location>
        <begin position="272"/>
        <end position="281"/>
    </location>
</feature>